<evidence type="ECO:0000313" key="1">
    <source>
        <dbReference type="EMBL" id="KAJ9651761.1"/>
    </source>
</evidence>
<proteinExistence type="predicted"/>
<dbReference type="EMBL" id="JAPDRL010000495">
    <property type="protein sequence ID" value="KAJ9651761.1"/>
    <property type="molecule type" value="Genomic_DNA"/>
</dbReference>
<dbReference type="Proteomes" id="UP001172684">
    <property type="component" value="Unassembled WGS sequence"/>
</dbReference>
<reference evidence="1" key="1">
    <citation type="submission" date="2022-10" db="EMBL/GenBank/DDBJ databases">
        <title>Culturing micro-colonial fungi from biological soil crusts in the Mojave desert and describing Neophaeococcomyces mojavensis, and introducing the new genera and species Taxawa tesnikishii.</title>
        <authorList>
            <person name="Kurbessoian T."/>
            <person name="Stajich J.E."/>
        </authorList>
    </citation>
    <scope>NUCLEOTIDE SEQUENCE</scope>
    <source>
        <strain evidence="1">TK_1</strain>
    </source>
</reference>
<name>A0ABQ9NGV0_9PEZI</name>
<keyword evidence="2" id="KW-1185">Reference proteome</keyword>
<organism evidence="1 2">
    <name type="scientific">Coniosporium apollinis</name>
    <dbReference type="NCBI Taxonomy" id="61459"/>
    <lineage>
        <taxon>Eukaryota</taxon>
        <taxon>Fungi</taxon>
        <taxon>Dikarya</taxon>
        <taxon>Ascomycota</taxon>
        <taxon>Pezizomycotina</taxon>
        <taxon>Dothideomycetes</taxon>
        <taxon>Dothideomycetes incertae sedis</taxon>
        <taxon>Coniosporium</taxon>
    </lineage>
</organism>
<feature type="non-terminal residue" evidence="1">
    <location>
        <position position="54"/>
    </location>
</feature>
<sequence>MSEEEKQAVGSDETLVRIFKTPEQWAATAIWGAVAKALEGEGGRYLEDCQIAKP</sequence>
<evidence type="ECO:0000313" key="2">
    <source>
        <dbReference type="Proteomes" id="UP001172684"/>
    </source>
</evidence>
<comment type="caution">
    <text evidence="1">The sequence shown here is derived from an EMBL/GenBank/DDBJ whole genome shotgun (WGS) entry which is preliminary data.</text>
</comment>
<gene>
    <name evidence="1" type="ORF">H2201_009259</name>
</gene>
<accession>A0ABQ9NGV0</accession>
<protein>
    <submittedName>
        <fullName evidence="1">Uncharacterized protein</fullName>
    </submittedName>
</protein>